<sequence length="443" mass="50465">MKRRQRGSRARPHGGCTMMASSRRLPTLPLDVMYAVLQDAPKPTLLACSVVSRTWREAAVPHLFASIEIARSAGNCSDINKELLDMYPHLTRHIRRLRIVYHKPRWSILPSDEYPIVDSDLLLIFSRRLPCLKEIYLRSLWISIAQPQSPDVLTTYRLNKLTLVDCGAEDRPISSADLHVLLQLANTVQVDMVDIKMQSVERQADNLVTPALLRLLDWRSLRLQIQWGQLNDSDRDLVFWLCDDLRVAFAPRSLTSLDMGCRTLVHVDDSLRKVGQFLVHACSRTMQHLSFPVTIESDLASSYPSEQANFWRVVHLHSFTSIETFELTLMVPTPGHRPPRAPLGTVCVAIIALLPRSLRQVTISLRDVKEASQIKSKKMLDLGTLDDALDARAPVLEKVRVVFRGLGQWYLVEFAMAAMKVMSKCRRRGILDIVRWDYDVSPM</sequence>
<dbReference type="InterPro" id="IPR036047">
    <property type="entry name" value="F-box-like_dom_sf"/>
</dbReference>
<protein>
    <recommendedName>
        <fullName evidence="3">F-box domain-containing protein</fullName>
    </recommendedName>
</protein>
<evidence type="ECO:0000313" key="1">
    <source>
        <dbReference type="EMBL" id="OSC98345.1"/>
    </source>
</evidence>
<evidence type="ECO:0000313" key="2">
    <source>
        <dbReference type="Proteomes" id="UP000193067"/>
    </source>
</evidence>
<dbReference type="AlphaFoldDB" id="A0A1Y2IB33"/>
<dbReference type="OrthoDB" id="2755401at2759"/>
<gene>
    <name evidence="1" type="ORF">PYCCODRAFT_1006568</name>
</gene>
<dbReference type="EMBL" id="KZ084139">
    <property type="protein sequence ID" value="OSC98345.1"/>
    <property type="molecule type" value="Genomic_DNA"/>
</dbReference>
<evidence type="ECO:0008006" key="3">
    <source>
        <dbReference type="Google" id="ProtNLM"/>
    </source>
</evidence>
<keyword evidence="2" id="KW-1185">Reference proteome</keyword>
<proteinExistence type="predicted"/>
<accession>A0A1Y2IB33</accession>
<dbReference type="STRING" id="1353009.A0A1Y2IB33"/>
<organism evidence="1 2">
    <name type="scientific">Trametes coccinea (strain BRFM310)</name>
    <name type="common">Pycnoporus coccineus</name>
    <dbReference type="NCBI Taxonomy" id="1353009"/>
    <lineage>
        <taxon>Eukaryota</taxon>
        <taxon>Fungi</taxon>
        <taxon>Dikarya</taxon>
        <taxon>Basidiomycota</taxon>
        <taxon>Agaricomycotina</taxon>
        <taxon>Agaricomycetes</taxon>
        <taxon>Polyporales</taxon>
        <taxon>Polyporaceae</taxon>
        <taxon>Trametes</taxon>
    </lineage>
</organism>
<dbReference type="Proteomes" id="UP000193067">
    <property type="component" value="Unassembled WGS sequence"/>
</dbReference>
<reference evidence="1 2" key="1">
    <citation type="journal article" date="2015" name="Biotechnol. Biofuels">
        <title>Enhanced degradation of softwood versus hardwood by the white-rot fungus Pycnoporus coccineus.</title>
        <authorList>
            <person name="Couturier M."/>
            <person name="Navarro D."/>
            <person name="Chevret D."/>
            <person name="Henrissat B."/>
            <person name="Piumi F."/>
            <person name="Ruiz-Duenas F.J."/>
            <person name="Martinez A.T."/>
            <person name="Grigoriev I.V."/>
            <person name="Riley R."/>
            <person name="Lipzen A."/>
            <person name="Berrin J.G."/>
            <person name="Master E.R."/>
            <person name="Rosso M.N."/>
        </authorList>
    </citation>
    <scope>NUCLEOTIDE SEQUENCE [LARGE SCALE GENOMIC DNA]</scope>
    <source>
        <strain evidence="1 2">BRFM310</strain>
    </source>
</reference>
<name>A0A1Y2IB33_TRAC3</name>
<dbReference type="SUPFAM" id="SSF81383">
    <property type="entry name" value="F-box domain"/>
    <property type="match status" value="1"/>
</dbReference>